<dbReference type="InterPro" id="IPR012347">
    <property type="entry name" value="Ferritin-like"/>
</dbReference>
<name>A0A0C2D5K2_9BACT</name>
<dbReference type="CDD" id="cd07910">
    <property type="entry name" value="MiaE"/>
    <property type="match status" value="1"/>
</dbReference>
<dbReference type="PIRSF" id="PIRSF020736">
    <property type="entry name" value="MiaE"/>
    <property type="match status" value="1"/>
</dbReference>
<comment type="caution">
    <text evidence="1">The sequence shown here is derived from an EMBL/GenBank/DDBJ whole genome shotgun (WGS) entry which is preliminary data.</text>
</comment>
<evidence type="ECO:0000313" key="2">
    <source>
        <dbReference type="Proteomes" id="UP000031599"/>
    </source>
</evidence>
<dbReference type="Pfam" id="PF06175">
    <property type="entry name" value="MiaE"/>
    <property type="match status" value="1"/>
</dbReference>
<dbReference type="GO" id="GO:0045301">
    <property type="term" value="F:tRNA 2-(methylsulfanyl)-N(6)-isopentenyladenosine(37) hydroxylase activity"/>
    <property type="evidence" value="ECO:0007669"/>
    <property type="project" value="InterPro"/>
</dbReference>
<organism evidence="1 2">
    <name type="scientific">Enhygromyxa salina</name>
    <dbReference type="NCBI Taxonomy" id="215803"/>
    <lineage>
        <taxon>Bacteria</taxon>
        <taxon>Pseudomonadati</taxon>
        <taxon>Myxococcota</taxon>
        <taxon>Polyangia</taxon>
        <taxon>Nannocystales</taxon>
        <taxon>Nannocystaceae</taxon>
        <taxon>Enhygromyxa</taxon>
    </lineage>
</organism>
<evidence type="ECO:0000313" key="1">
    <source>
        <dbReference type="EMBL" id="KIG16975.1"/>
    </source>
</evidence>
<dbReference type="PANTHER" id="PTHR42637">
    <property type="entry name" value="TRNA-(MS[2]IO[6]A)-HYDROXYLASE"/>
    <property type="match status" value="1"/>
</dbReference>
<dbReference type="InterPro" id="IPR009078">
    <property type="entry name" value="Ferritin-like_SF"/>
</dbReference>
<proteinExistence type="predicted"/>
<reference evidence="1 2" key="1">
    <citation type="submission" date="2014-12" db="EMBL/GenBank/DDBJ databases">
        <title>Genome assembly of Enhygromyxa salina DSM 15201.</title>
        <authorList>
            <person name="Sharma G."/>
            <person name="Subramanian S."/>
        </authorList>
    </citation>
    <scope>NUCLEOTIDE SEQUENCE [LARGE SCALE GENOMIC DNA]</scope>
    <source>
        <strain evidence="1 2">DSM 15201</strain>
    </source>
</reference>
<dbReference type="Proteomes" id="UP000031599">
    <property type="component" value="Unassembled WGS sequence"/>
</dbReference>
<sequence>MLPLVTPTSTAWVELVLANFDEFLLDHAACERKASATGMSFVVRYPDRRLLLEPMIAFAREELEHFHQVYRLIEARGLTLRADTKDPYVEPLIRWVRGGRDERLLDRLVMGGVVEARGCERFGLVAEALPAGELKDFYAELTRCEARHVGLFHRLARQCFGPEQVEARVAELLVLEGELVAGLPLRPALH</sequence>
<dbReference type="SUPFAM" id="SSF47240">
    <property type="entry name" value="Ferritin-like"/>
    <property type="match status" value="1"/>
</dbReference>
<accession>A0A0C2D5K2</accession>
<dbReference type="EMBL" id="JMCC02000030">
    <property type="protein sequence ID" value="KIG16975.1"/>
    <property type="molecule type" value="Genomic_DNA"/>
</dbReference>
<dbReference type="RefSeq" id="WP_052548814.1">
    <property type="nucleotide sequence ID" value="NZ_JMCC02000030.1"/>
</dbReference>
<dbReference type="InterPro" id="IPR010386">
    <property type="entry name" value="tRNA-Hydrxlase_MiaE"/>
</dbReference>
<dbReference type="GO" id="GO:0006400">
    <property type="term" value="P:tRNA modification"/>
    <property type="evidence" value="ECO:0007669"/>
    <property type="project" value="InterPro"/>
</dbReference>
<dbReference type="Gene3D" id="1.20.1260.10">
    <property type="match status" value="1"/>
</dbReference>
<gene>
    <name evidence="1" type="ORF">DB30_03959</name>
</gene>
<protein>
    <submittedName>
        <fullName evidence="1">tRNA-(Ms[2]io[6]A)-hydroxylase</fullName>
    </submittedName>
</protein>
<dbReference type="PANTHER" id="PTHR42637:SF1">
    <property type="entry name" value="TRNA 2-(METHYLSULFANYL)-N(6)-ISOPENTENYLADENOSINE(37) HYDROXYLASE"/>
    <property type="match status" value="1"/>
</dbReference>
<dbReference type="AlphaFoldDB" id="A0A0C2D5K2"/>